<dbReference type="PANTHER" id="PTHR34239">
    <property type="entry name" value="APPLE DOMAIN-CONTAINING PROTEIN"/>
    <property type="match status" value="1"/>
</dbReference>
<feature type="region of interest" description="Disordered" evidence="1">
    <location>
        <begin position="323"/>
        <end position="388"/>
    </location>
</feature>
<organism evidence="2 3">
    <name type="scientific">Littorina saxatilis</name>
    <dbReference type="NCBI Taxonomy" id="31220"/>
    <lineage>
        <taxon>Eukaryota</taxon>
        <taxon>Metazoa</taxon>
        <taxon>Spiralia</taxon>
        <taxon>Lophotrochozoa</taxon>
        <taxon>Mollusca</taxon>
        <taxon>Gastropoda</taxon>
        <taxon>Caenogastropoda</taxon>
        <taxon>Littorinimorpha</taxon>
        <taxon>Littorinoidea</taxon>
        <taxon>Littorinidae</taxon>
        <taxon>Littorina</taxon>
    </lineage>
</organism>
<feature type="compositionally biased region" description="Gly residues" evidence="1">
    <location>
        <begin position="1"/>
        <end position="10"/>
    </location>
</feature>
<evidence type="ECO:0000313" key="3">
    <source>
        <dbReference type="Proteomes" id="UP001374579"/>
    </source>
</evidence>
<keyword evidence="3" id="KW-1185">Reference proteome</keyword>
<dbReference type="PANTHER" id="PTHR34239:SF2">
    <property type="entry name" value="TRANSPOSABLE ELEMENT P TRANSPOSASE_THAP9 CONSERVED DOMAIN-CONTAINING PROTEIN"/>
    <property type="match status" value="1"/>
</dbReference>
<gene>
    <name evidence="2" type="ORF">V1264_022002</name>
</gene>
<feature type="compositionally biased region" description="Polar residues" evidence="1">
    <location>
        <begin position="98"/>
        <end position="107"/>
    </location>
</feature>
<reference evidence="2 3" key="1">
    <citation type="submission" date="2024-02" db="EMBL/GenBank/DDBJ databases">
        <title>Chromosome-scale genome assembly of the rough periwinkle Littorina saxatilis.</title>
        <authorList>
            <person name="De Jode A."/>
            <person name="Faria R."/>
            <person name="Formenti G."/>
            <person name="Sims Y."/>
            <person name="Smith T.P."/>
            <person name="Tracey A."/>
            <person name="Wood J.M.D."/>
            <person name="Zagrodzka Z.B."/>
            <person name="Johannesson K."/>
            <person name="Butlin R.K."/>
            <person name="Leder E.H."/>
        </authorList>
    </citation>
    <scope>NUCLEOTIDE SEQUENCE [LARGE SCALE GENOMIC DNA]</scope>
    <source>
        <strain evidence="2">Snail1</strain>
        <tissue evidence="2">Muscle</tissue>
    </source>
</reference>
<dbReference type="Proteomes" id="UP001374579">
    <property type="component" value="Unassembled WGS sequence"/>
</dbReference>
<dbReference type="EMBL" id="JBAMIC010004070">
    <property type="protein sequence ID" value="KAK7088027.1"/>
    <property type="molecule type" value="Genomic_DNA"/>
</dbReference>
<evidence type="ECO:0000313" key="2">
    <source>
        <dbReference type="EMBL" id="KAK7088027.1"/>
    </source>
</evidence>
<evidence type="ECO:0000256" key="1">
    <source>
        <dbReference type="SAM" id="MobiDB-lite"/>
    </source>
</evidence>
<accession>A0AAN9AJE8</accession>
<name>A0AAN9AJE8_9CAEN</name>
<comment type="caution">
    <text evidence="2">The sequence shown here is derived from an EMBL/GenBank/DDBJ whole genome shotgun (WGS) entry which is preliminary data.</text>
</comment>
<protein>
    <submittedName>
        <fullName evidence="2">Uncharacterized protein</fullName>
    </submittedName>
</protein>
<dbReference type="AlphaFoldDB" id="A0AAN9AJE8"/>
<feature type="compositionally biased region" description="Low complexity" evidence="1">
    <location>
        <begin position="335"/>
        <end position="358"/>
    </location>
</feature>
<feature type="compositionally biased region" description="Polar residues" evidence="1">
    <location>
        <begin position="323"/>
        <end position="333"/>
    </location>
</feature>
<sequence>MADSGGGECAAGGKKTGKKPAKAQPSEVIPSEKTGVDKSLSIEKSSSGPRDCEVTLKIDKILETMTALSGRLSDLEKVGKLNATPVASTSRGTESHGTESSSAQESQADGEDGASVRFAHEQFENEFDSAEDTDVASDNDFDAGIVVDTVGEGIHPSLADRFEEGLLLPSDRARVRDTLQNYPRPKNVTSLRTPTLNRELDGKLLDKFAKKRDSNLSFVQEQVGCTLKIIAQLMSDLKEKPASRKLSERDSFSKLADAARLLMASHKDLSQVRREALRPTLSQDCRALCNAQLNFKLTSNEFLFGEDLAKRVDDAVKNRKLSSTLSQPLSKNATRGRQFYQGRPRQQFQQRQQYQQRRGVSNRQTGHKFSPKFHSQQSGIPSKKTKRD</sequence>
<feature type="region of interest" description="Disordered" evidence="1">
    <location>
        <begin position="1"/>
        <end position="53"/>
    </location>
</feature>
<proteinExistence type="predicted"/>
<feature type="region of interest" description="Disordered" evidence="1">
    <location>
        <begin position="83"/>
        <end position="113"/>
    </location>
</feature>